<dbReference type="InterPro" id="IPR036909">
    <property type="entry name" value="Cyt_c-like_dom_sf"/>
</dbReference>
<dbReference type="PANTHER" id="PTHR30600">
    <property type="entry name" value="CYTOCHROME C PEROXIDASE-RELATED"/>
    <property type="match status" value="1"/>
</dbReference>
<dbReference type="PROSITE" id="PS51257">
    <property type="entry name" value="PROKAR_LIPOPROTEIN"/>
    <property type="match status" value="1"/>
</dbReference>
<evidence type="ECO:0000256" key="2">
    <source>
        <dbReference type="ARBA" id="ARBA00022723"/>
    </source>
</evidence>
<keyword evidence="2 4" id="KW-0479">Metal-binding</keyword>
<dbReference type="InterPro" id="IPR051395">
    <property type="entry name" value="Cytochrome_c_Peroxidase/MauG"/>
</dbReference>
<keyword evidence="7" id="KW-1185">Reference proteome</keyword>
<dbReference type="Gene3D" id="1.10.760.10">
    <property type="entry name" value="Cytochrome c-like domain"/>
    <property type="match status" value="1"/>
</dbReference>
<evidence type="ECO:0000313" key="7">
    <source>
        <dbReference type="Proteomes" id="UP000236454"/>
    </source>
</evidence>
<protein>
    <submittedName>
        <fullName evidence="6">CxxC motif-containing protein, DUF1111 family</fullName>
    </submittedName>
</protein>
<proteinExistence type="predicted"/>
<evidence type="ECO:0000313" key="6">
    <source>
        <dbReference type="EMBL" id="SFT47069.1"/>
    </source>
</evidence>
<dbReference type="RefSeq" id="WP_090246455.1">
    <property type="nucleotide sequence ID" value="NZ_FPAS01000001.1"/>
</dbReference>
<gene>
    <name evidence="6" type="ORF">SAMN05216474_0740</name>
</gene>
<dbReference type="PANTHER" id="PTHR30600:SF4">
    <property type="entry name" value="CYTOCHROME C DOMAIN-CONTAINING PROTEIN"/>
    <property type="match status" value="1"/>
</dbReference>
<dbReference type="GO" id="GO:0004130">
    <property type="term" value="F:cytochrome-c peroxidase activity"/>
    <property type="evidence" value="ECO:0007669"/>
    <property type="project" value="TreeGrafter"/>
</dbReference>
<evidence type="ECO:0000256" key="1">
    <source>
        <dbReference type="ARBA" id="ARBA00022617"/>
    </source>
</evidence>
<keyword evidence="3 4" id="KW-0408">Iron</keyword>
<evidence type="ECO:0000256" key="3">
    <source>
        <dbReference type="ARBA" id="ARBA00023004"/>
    </source>
</evidence>
<dbReference type="GO" id="GO:0046872">
    <property type="term" value="F:metal ion binding"/>
    <property type="evidence" value="ECO:0007669"/>
    <property type="project" value="UniProtKB-KW"/>
</dbReference>
<dbReference type="SUPFAM" id="SSF46626">
    <property type="entry name" value="Cytochrome c"/>
    <property type="match status" value="1"/>
</dbReference>
<feature type="domain" description="Cytochrome c" evidence="5">
    <location>
        <begin position="331"/>
        <end position="463"/>
    </location>
</feature>
<reference evidence="6 7" key="1">
    <citation type="submission" date="2016-10" db="EMBL/GenBank/DDBJ databases">
        <authorList>
            <person name="de Groot N.N."/>
        </authorList>
    </citation>
    <scope>NUCLEOTIDE SEQUENCE [LARGE SCALE GENOMIC DNA]</scope>
    <source>
        <strain evidence="6 7">CGMCC 1.7005</strain>
    </source>
</reference>
<dbReference type="InterPro" id="IPR010538">
    <property type="entry name" value="DHOR"/>
</dbReference>
<dbReference type="EMBL" id="FPAS01000001">
    <property type="protein sequence ID" value="SFT47069.1"/>
    <property type="molecule type" value="Genomic_DNA"/>
</dbReference>
<accession>A0A1I6Y988</accession>
<keyword evidence="1 4" id="KW-0349">Heme</keyword>
<evidence type="ECO:0000259" key="5">
    <source>
        <dbReference type="PROSITE" id="PS51007"/>
    </source>
</evidence>
<dbReference type="GO" id="GO:0020037">
    <property type="term" value="F:heme binding"/>
    <property type="evidence" value="ECO:0007669"/>
    <property type="project" value="InterPro"/>
</dbReference>
<dbReference type="Proteomes" id="UP000236454">
    <property type="component" value="Unassembled WGS sequence"/>
</dbReference>
<sequence>MKKIVGLCLISANLLLLSCNKGEVETYSISAEEIKSGGGNTVFNTSQNAFAQPNPDLSGDEELLFFVGNSFFNQNWVTSPASTQARDGLGPLFNARSCSGCHFKDGRGEPLQMNQANSKGFLMRLSIDGTDAHGGPNPHPIYGDQLNENSVVLNDPAEGQVEVVWEYITKTYADGTTKELRKPIYTVYDGNGEVMTNTNFSPRVGQQVIGLGLLEAISETDLTALTSGFEELGISGKVNYVYNHETGETEVGRFGWKANQPSIRQQVAGAFVGDMGITSPIFTMQNNTPGQPQYDTLANGGNPEIEADDFDKMVLYCSNLAVPARRNTETEKVIKGQKLFNEIGCVACHNPKFTTASHDDFPYLGNQTIYPYSDMLLHDMGEGLADNRTDFLADGNEWRTQPLWGLGLIERVNGHTFLLHDGRARDIEEAILWHGGEATIVLEQFMQLNAEDRAAVLAFLQSL</sequence>
<dbReference type="PROSITE" id="PS51007">
    <property type="entry name" value="CYTC"/>
    <property type="match status" value="1"/>
</dbReference>
<name>A0A1I6Y988_9FLAO</name>
<dbReference type="GO" id="GO:0009055">
    <property type="term" value="F:electron transfer activity"/>
    <property type="evidence" value="ECO:0007669"/>
    <property type="project" value="InterPro"/>
</dbReference>
<dbReference type="Pfam" id="PF06537">
    <property type="entry name" value="DHOR"/>
    <property type="match status" value="1"/>
</dbReference>
<dbReference type="PIRSF" id="PIRSF028099">
    <property type="entry name" value="DUF1111"/>
    <property type="match status" value="1"/>
</dbReference>
<organism evidence="6 7">
    <name type="scientific">Lishizhenia tianjinensis</name>
    <dbReference type="NCBI Taxonomy" id="477690"/>
    <lineage>
        <taxon>Bacteria</taxon>
        <taxon>Pseudomonadati</taxon>
        <taxon>Bacteroidota</taxon>
        <taxon>Flavobacteriia</taxon>
        <taxon>Flavobacteriales</taxon>
        <taxon>Crocinitomicaceae</taxon>
        <taxon>Lishizhenia</taxon>
    </lineage>
</organism>
<dbReference type="STRING" id="477690.SAMN05216474_0740"/>
<dbReference type="InterPro" id="IPR009056">
    <property type="entry name" value="Cyt_c-like_dom"/>
</dbReference>
<evidence type="ECO:0000256" key="4">
    <source>
        <dbReference type="PROSITE-ProRule" id="PRU00433"/>
    </source>
</evidence>
<dbReference type="AlphaFoldDB" id="A0A1I6Y988"/>
<dbReference type="OrthoDB" id="9805202at2"/>